<evidence type="ECO:0000256" key="1">
    <source>
        <dbReference type="ARBA" id="ARBA00005417"/>
    </source>
</evidence>
<comment type="similarity">
    <text evidence="1">Belongs to the ABC transporter superfamily.</text>
</comment>
<dbReference type="InterPro" id="IPR003439">
    <property type="entry name" value="ABC_transporter-like_ATP-bd"/>
</dbReference>
<keyword evidence="2" id="KW-0547">Nucleotide-binding</keyword>
<evidence type="ECO:0000259" key="4">
    <source>
        <dbReference type="PROSITE" id="PS50893"/>
    </source>
</evidence>
<dbReference type="Proteomes" id="UP000637980">
    <property type="component" value="Unassembled WGS sequence"/>
</dbReference>
<feature type="domain" description="ABC transporter" evidence="4">
    <location>
        <begin position="13"/>
        <end position="227"/>
    </location>
</feature>
<dbReference type="PROSITE" id="PS00211">
    <property type="entry name" value="ABC_TRANSPORTER_1"/>
    <property type="match status" value="1"/>
</dbReference>
<keyword evidence="5" id="KW-0449">Lipoprotein</keyword>
<dbReference type="RefSeq" id="WP_189436636.1">
    <property type="nucleotide sequence ID" value="NZ_BMXE01000003.1"/>
</dbReference>
<comment type="caution">
    <text evidence="5">The sequence shown here is derived from an EMBL/GenBank/DDBJ whole genome shotgun (WGS) entry which is preliminary data.</text>
</comment>
<proteinExistence type="inferred from homology"/>
<evidence type="ECO:0000313" key="5">
    <source>
        <dbReference type="EMBL" id="GHB31480.1"/>
    </source>
</evidence>
<evidence type="ECO:0000313" key="6">
    <source>
        <dbReference type="Proteomes" id="UP000637980"/>
    </source>
</evidence>
<dbReference type="SUPFAM" id="SSF52540">
    <property type="entry name" value="P-loop containing nucleoside triphosphate hydrolases"/>
    <property type="match status" value="1"/>
</dbReference>
<keyword evidence="3 5" id="KW-0067">ATP-binding</keyword>
<sequence>MVTPQDTKRVPVIEARNISVTKQEHQLFHDYSFSLYEGDELCITAPSGRGKTVLLRILAGLDRPDSGELFFNGVPYEKGGRAQLYKQLNWLPQRVSPLANHVREALLAPFTLHANYKLKPKDTRMLEALTAAGLPNTPLDHDTSSLSGGERQRLALARALLLNRPLWIADEPSAALDKEHTLACARFLLENSKTLLVVTHDAQLQSQIDQVIELPKLTTTNNTETQQ</sequence>
<dbReference type="SMART" id="SM00382">
    <property type="entry name" value="AAA"/>
    <property type="match status" value="1"/>
</dbReference>
<evidence type="ECO:0000256" key="3">
    <source>
        <dbReference type="ARBA" id="ARBA00022840"/>
    </source>
</evidence>
<name>A0ABQ3EDP9_9HYPH</name>
<protein>
    <submittedName>
        <fullName evidence="5">Lipoprotein-releasing system ATP-binding protein LolD</fullName>
    </submittedName>
</protein>
<dbReference type="PANTHER" id="PTHR43119">
    <property type="entry name" value="ABC TRANSPORT PROTEIN ATP-BINDING COMPONENT-RELATED"/>
    <property type="match status" value="1"/>
</dbReference>
<organism evidence="5 6">
    <name type="scientific">Pseudovibrio japonicus</name>
    <dbReference type="NCBI Taxonomy" id="366534"/>
    <lineage>
        <taxon>Bacteria</taxon>
        <taxon>Pseudomonadati</taxon>
        <taxon>Pseudomonadota</taxon>
        <taxon>Alphaproteobacteria</taxon>
        <taxon>Hyphomicrobiales</taxon>
        <taxon>Stappiaceae</taxon>
        <taxon>Pseudovibrio</taxon>
    </lineage>
</organism>
<keyword evidence="6" id="KW-1185">Reference proteome</keyword>
<dbReference type="GO" id="GO:0005524">
    <property type="term" value="F:ATP binding"/>
    <property type="evidence" value="ECO:0007669"/>
    <property type="project" value="UniProtKB-KW"/>
</dbReference>
<accession>A0ABQ3EDP9</accession>
<dbReference type="InterPro" id="IPR003593">
    <property type="entry name" value="AAA+_ATPase"/>
</dbReference>
<dbReference type="Gene3D" id="3.40.50.300">
    <property type="entry name" value="P-loop containing nucleotide triphosphate hydrolases"/>
    <property type="match status" value="1"/>
</dbReference>
<dbReference type="InterPro" id="IPR027417">
    <property type="entry name" value="P-loop_NTPase"/>
</dbReference>
<dbReference type="InterPro" id="IPR017871">
    <property type="entry name" value="ABC_transporter-like_CS"/>
</dbReference>
<dbReference type="Pfam" id="PF00005">
    <property type="entry name" value="ABC_tran"/>
    <property type="match status" value="1"/>
</dbReference>
<dbReference type="PROSITE" id="PS50893">
    <property type="entry name" value="ABC_TRANSPORTER_2"/>
    <property type="match status" value="1"/>
</dbReference>
<evidence type="ECO:0000256" key="2">
    <source>
        <dbReference type="ARBA" id="ARBA00022741"/>
    </source>
</evidence>
<dbReference type="PANTHER" id="PTHR43119:SF1">
    <property type="entry name" value="ABC TRANSPORTER DOMAIN-CONTAINING PROTEIN"/>
    <property type="match status" value="1"/>
</dbReference>
<reference evidence="6" key="1">
    <citation type="journal article" date="2019" name="Int. J. Syst. Evol. Microbiol.">
        <title>The Global Catalogue of Microorganisms (GCM) 10K type strain sequencing project: providing services to taxonomists for standard genome sequencing and annotation.</title>
        <authorList>
            <consortium name="The Broad Institute Genomics Platform"/>
            <consortium name="The Broad Institute Genome Sequencing Center for Infectious Disease"/>
            <person name="Wu L."/>
            <person name="Ma J."/>
        </authorList>
    </citation>
    <scope>NUCLEOTIDE SEQUENCE [LARGE SCALE GENOMIC DNA]</scope>
    <source>
        <strain evidence="6">KCTC 12861</strain>
    </source>
</reference>
<dbReference type="EMBL" id="BMXE01000003">
    <property type="protein sequence ID" value="GHB31480.1"/>
    <property type="molecule type" value="Genomic_DNA"/>
</dbReference>
<gene>
    <name evidence="5" type="primary">lolD</name>
    <name evidence="5" type="ORF">GCM10007094_20090</name>
</gene>